<keyword evidence="2 4" id="KW-0238">DNA-binding</keyword>
<feature type="domain" description="Core-binding (CB)" evidence="6">
    <location>
        <begin position="54"/>
        <end position="133"/>
    </location>
</feature>
<dbReference type="Proteomes" id="UP000254186">
    <property type="component" value="Unassembled WGS sequence"/>
</dbReference>
<dbReference type="GO" id="GO:0006310">
    <property type="term" value="P:DNA recombination"/>
    <property type="evidence" value="ECO:0007669"/>
    <property type="project" value="UniProtKB-KW"/>
</dbReference>
<dbReference type="GO" id="GO:0015074">
    <property type="term" value="P:DNA integration"/>
    <property type="evidence" value="ECO:0007669"/>
    <property type="project" value="UniProtKB-KW"/>
</dbReference>
<dbReference type="PANTHER" id="PTHR30349">
    <property type="entry name" value="PHAGE INTEGRASE-RELATED"/>
    <property type="match status" value="1"/>
</dbReference>
<sequence length="328" mass="37880">MATVRKRGDRWRVEVYRDGKRKSKTCSTKTEAILWGAEEEKKLELIAKGMQPETLFSDVIKRYLNEVTPTKRGEKHEFNRLTRFLRHPITDKYISDVTRQDLELWIKERLETVKGESVRRELSTIGHIFKVAVERWGYIQTSPMTGLQQPQASKPRTQRFTQEDIDEIIKISGYNESLKTAKARTGAAVLFAVETAMRAGEICGLTWGNVNLERKTAYLPMTKNGNSRTVPLSKNAVRILERLRDEIEQGETCFQVKSNILDATFRKLKKAANRDNLHFHDTRREALTRLAKKVDVMTLAKISGHKDIRILQNVYYAPNMEEIAELLD</sequence>
<proteinExistence type="predicted"/>
<evidence type="ECO:0000313" key="7">
    <source>
        <dbReference type="EMBL" id="STP06331.1"/>
    </source>
</evidence>
<dbReference type="SUPFAM" id="SSF56349">
    <property type="entry name" value="DNA breaking-rejoining enzymes"/>
    <property type="match status" value="1"/>
</dbReference>
<keyword evidence="3" id="KW-0233">DNA recombination</keyword>
<dbReference type="AlphaFoldDB" id="A0A377JKU0"/>
<dbReference type="Gene3D" id="1.10.443.10">
    <property type="entry name" value="Intergrase catalytic core"/>
    <property type="match status" value="1"/>
</dbReference>
<dbReference type="PROSITE" id="PS51898">
    <property type="entry name" value="TYR_RECOMBINASE"/>
    <property type="match status" value="1"/>
</dbReference>
<dbReference type="InterPro" id="IPR011010">
    <property type="entry name" value="DNA_brk_join_enz"/>
</dbReference>
<dbReference type="EMBL" id="UGHY01000002">
    <property type="protein sequence ID" value="STP06331.1"/>
    <property type="molecule type" value="Genomic_DNA"/>
</dbReference>
<gene>
    <name evidence="7" type="ORF">NCTC10672_02355</name>
</gene>
<dbReference type="InterPro" id="IPR044068">
    <property type="entry name" value="CB"/>
</dbReference>
<dbReference type="GO" id="GO:0003677">
    <property type="term" value="F:DNA binding"/>
    <property type="evidence" value="ECO:0007669"/>
    <property type="project" value="UniProtKB-UniRule"/>
</dbReference>
<dbReference type="PANTHER" id="PTHR30349:SF94">
    <property type="entry name" value="INTEGRASE_RECOMBINASE HI_1414-RELATED"/>
    <property type="match status" value="1"/>
</dbReference>
<dbReference type="InterPro" id="IPR002104">
    <property type="entry name" value="Integrase_catalytic"/>
</dbReference>
<evidence type="ECO:0000259" key="5">
    <source>
        <dbReference type="PROSITE" id="PS51898"/>
    </source>
</evidence>
<evidence type="ECO:0000256" key="1">
    <source>
        <dbReference type="ARBA" id="ARBA00022908"/>
    </source>
</evidence>
<feature type="domain" description="Tyr recombinase" evidence="5">
    <location>
        <begin position="155"/>
        <end position="328"/>
    </location>
</feature>
<dbReference type="CDD" id="cd00796">
    <property type="entry name" value="INT_Rci_Hp1_C"/>
    <property type="match status" value="1"/>
</dbReference>
<keyword evidence="1" id="KW-0229">DNA integration</keyword>
<dbReference type="InterPro" id="IPR050090">
    <property type="entry name" value="Tyrosine_recombinase_XerCD"/>
</dbReference>
<dbReference type="InterPro" id="IPR013762">
    <property type="entry name" value="Integrase-like_cat_sf"/>
</dbReference>
<organism evidence="7 8">
    <name type="scientific">Haemophilus parainfluenzae</name>
    <dbReference type="NCBI Taxonomy" id="729"/>
    <lineage>
        <taxon>Bacteria</taxon>
        <taxon>Pseudomonadati</taxon>
        <taxon>Pseudomonadota</taxon>
        <taxon>Gammaproteobacteria</taxon>
        <taxon>Pasteurellales</taxon>
        <taxon>Pasteurellaceae</taxon>
        <taxon>Haemophilus</taxon>
    </lineage>
</organism>
<dbReference type="InterPro" id="IPR010998">
    <property type="entry name" value="Integrase_recombinase_N"/>
</dbReference>
<dbReference type="Gene3D" id="1.10.150.130">
    <property type="match status" value="1"/>
</dbReference>
<dbReference type="Pfam" id="PF00589">
    <property type="entry name" value="Phage_integrase"/>
    <property type="match status" value="1"/>
</dbReference>
<dbReference type="PROSITE" id="PS51900">
    <property type="entry name" value="CB"/>
    <property type="match status" value="1"/>
</dbReference>
<dbReference type="RefSeq" id="WP_262054240.1">
    <property type="nucleotide sequence ID" value="NZ_UGHY01000002.1"/>
</dbReference>
<evidence type="ECO:0000313" key="8">
    <source>
        <dbReference type="Proteomes" id="UP000254186"/>
    </source>
</evidence>
<evidence type="ECO:0000256" key="2">
    <source>
        <dbReference type="ARBA" id="ARBA00023125"/>
    </source>
</evidence>
<accession>A0A377JKU0</accession>
<reference evidence="7 8" key="1">
    <citation type="submission" date="2018-06" db="EMBL/GenBank/DDBJ databases">
        <authorList>
            <consortium name="Pathogen Informatics"/>
            <person name="Doyle S."/>
        </authorList>
    </citation>
    <scope>NUCLEOTIDE SEQUENCE [LARGE SCALE GENOMIC DNA]</scope>
    <source>
        <strain evidence="7 8">NCTC10672</strain>
    </source>
</reference>
<evidence type="ECO:0000256" key="3">
    <source>
        <dbReference type="ARBA" id="ARBA00023172"/>
    </source>
</evidence>
<evidence type="ECO:0000256" key="4">
    <source>
        <dbReference type="PROSITE-ProRule" id="PRU01248"/>
    </source>
</evidence>
<name>A0A377JKU0_HAEPA</name>
<protein>
    <submittedName>
        <fullName evidence="7">Integrase</fullName>
    </submittedName>
</protein>
<evidence type="ECO:0000259" key="6">
    <source>
        <dbReference type="PROSITE" id="PS51900"/>
    </source>
</evidence>